<reference evidence="2" key="1">
    <citation type="journal article" date="2019" name="Int. J. Syst. Evol. Microbiol.">
        <title>The Global Catalogue of Microorganisms (GCM) 10K type strain sequencing project: providing services to taxonomists for standard genome sequencing and annotation.</title>
        <authorList>
            <consortium name="The Broad Institute Genomics Platform"/>
            <consortium name="The Broad Institute Genome Sequencing Center for Infectious Disease"/>
            <person name="Wu L."/>
            <person name="Ma J."/>
        </authorList>
    </citation>
    <scope>NUCLEOTIDE SEQUENCE [LARGE SCALE GENOMIC DNA]</scope>
    <source>
        <strain evidence="2">JCM 19173</strain>
    </source>
</reference>
<evidence type="ECO:0000313" key="1">
    <source>
        <dbReference type="EMBL" id="GGL05135.1"/>
    </source>
</evidence>
<organism evidence="1 2">
    <name type="scientific">Deinococcus radiotolerans</name>
    <dbReference type="NCBI Taxonomy" id="1309407"/>
    <lineage>
        <taxon>Bacteria</taxon>
        <taxon>Thermotogati</taxon>
        <taxon>Deinococcota</taxon>
        <taxon>Deinococci</taxon>
        <taxon>Deinococcales</taxon>
        <taxon>Deinococcaceae</taxon>
        <taxon>Deinococcus</taxon>
    </lineage>
</organism>
<name>A0ABQ2FJU5_9DEIO</name>
<dbReference type="RefSeq" id="WP_189069321.1">
    <property type="nucleotide sequence ID" value="NZ_BMPE01000006.1"/>
</dbReference>
<evidence type="ECO:0000313" key="2">
    <source>
        <dbReference type="Proteomes" id="UP000604341"/>
    </source>
</evidence>
<dbReference type="Proteomes" id="UP000604341">
    <property type="component" value="Unassembled WGS sequence"/>
</dbReference>
<dbReference type="InterPro" id="IPR027417">
    <property type="entry name" value="P-loop_NTPase"/>
</dbReference>
<gene>
    <name evidence="1" type="ORF">GCM10010844_24880</name>
</gene>
<keyword evidence="2" id="KW-1185">Reference proteome</keyword>
<dbReference type="SUPFAM" id="SSF53795">
    <property type="entry name" value="PEP carboxykinase-like"/>
    <property type="match status" value="1"/>
</dbReference>
<dbReference type="EMBL" id="BMPE01000006">
    <property type="protein sequence ID" value="GGL05135.1"/>
    <property type="molecule type" value="Genomic_DNA"/>
</dbReference>
<evidence type="ECO:0008006" key="3">
    <source>
        <dbReference type="Google" id="ProtNLM"/>
    </source>
</evidence>
<comment type="caution">
    <text evidence="1">The sequence shown here is derived from an EMBL/GenBank/DDBJ whole genome shotgun (WGS) entry which is preliminary data.</text>
</comment>
<accession>A0ABQ2FJU5</accession>
<proteinExistence type="predicted"/>
<protein>
    <recommendedName>
        <fullName evidence="3">HPr kinase</fullName>
    </recommendedName>
</protein>
<sequence>MPHHGFPARTLDALQWDWQTERPVRTDSFPDSGQVIHLHAAALPDRPAQRSSQVMTVMDSPVTVEVSGDDLWLDDTLHVAIRDGHAHITLSGEASAVVWAVAMTEAHRAAGWLPLHAALISDGQAAVAVLGESGAGKSTACLRLRALGYQVVAEDRAWLAPDGTVTGLDRGLRAFEDSLRRFAPQWTESAHTLPRDAKGKVILPLIQPGFRSLRGVRVLGDGILPPPAARVPLTWSATGLPLTRAARQAAAPLVQYLIRDLPWQAVTRESLRTSLTELQLNPVNT</sequence>
<dbReference type="Gene3D" id="3.40.50.300">
    <property type="entry name" value="P-loop containing nucleotide triphosphate hydrolases"/>
    <property type="match status" value="1"/>
</dbReference>